<evidence type="ECO:0000256" key="2">
    <source>
        <dbReference type="ARBA" id="ARBA00009695"/>
    </source>
</evidence>
<dbReference type="PANTHER" id="PTHR33602">
    <property type="entry name" value="REGULATORY PROTEIN RECX FAMILY PROTEIN"/>
    <property type="match status" value="1"/>
</dbReference>
<dbReference type="Pfam" id="PF02631">
    <property type="entry name" value="RecX_HTH2"/>
    <property type="match status" value="1"/>
</dbReference>
<feature type="domain" description="RecX first three-helical" evidence="7">
    <location>
        <begin position="86"/>
        <end position="119"/>
    </location>
</feature>
<gene>
    <name evidence="5" type="primary">recX</name>
    <name evidence="8" type="ORF">QUW28_00160</name>
</gene>
<evidence type="ECO:0000313" key="8">
    <source>
        <dbReference type="EMBL" id="MDM8273920.1"/>
    </source>
</evidence>
<name>A0ABT7V5Z5_9ACTN</name>
<dbReference type="InterPro" id="IPR003783">
    <property type="entry name" value="Regulatory_RecX"/>
</dbReference>
<dbReference type="InterPro" id="IPR036388">
    <property type="entry name" value="WH-like_DNA-bd_sf"/>
</dbReference>
<dbReference type="PANTHER" id="PTHR33602:SF1">
    <property type="entry name" value="REGULATORY PROTEIN RECX FAMILY PROTEIN"/>
    <property type="match status" value="1"/>
</dbReference>
<evidence type="ECO:0000313" key="9">
    <source>
        <dbReference type="Proteomes" id="UP001529421"/>
    </source>
</evidence>
<dbReference type="InterPro" id="IPR053924">
    <property type="entry name" value="RecX_HTH_2nd"/>
</dbReference>
<dbReference type="RefSeq" id="WP_289543600.1">
    <property type="nucleotide sequence ID" value="NZ_JAUDDZ010000001.1"/>
</dbReference>
<dbReference type="Pfam" id="PF21982">
    <property type="entry name" value="RecX_HTH1"/>
    <property type="match status" value="1"/>
</dbReference>
<comment type="similarity">
    <text evidence="2 5">Belongs to the RecX family.</text>
</comment>
<organism evidence="8 9">
    <name type="scientific">Enorma phocaeensis</name>
    <dbReference type="NCBI Taxonomy" id="1871019"/>
    <lineage>
        <taxon>Bacteria</taxon>
        <taxon>Bacillati</taxon>
        <taxon>Actinomycetota</taxon>
        <taxon>Coriobacteriia</taxon>
        <taxon>Coriobacteriales</taxon>
        <taxon>Coriobacteriaceae</taxon>
        <taxon>Enorma</taxon>
    </lineage>
</organism>
<comment type="subcellular location">
    <subcellularLocation>
        <location evidence="1 5">Cytoplasm</location>
    </subcellularLocation>
</comment>
<dbReference type="HAMAP" id="MF_01114">
    <property type="entry name" value="RecX"/>
    <property type="match status" value="1"/>
</dbReference>
<dbReference type="EMBL" id="JAUDDZ010000001">
    <property type="protein sequence ID" value="MDM8273920.1"/>
    <property type="molecule type" value="Genomic_DNA"/>
</dbReference>
<evidence type="ECO:0000256" key="4">
    <source>
        <dbReference type="ARBA" id="ARBA00022490"/>
    </source>
</evidence>
<sequence length="225" mass="25676">MDELVIDVAVTLPERRASQLASGPAARRPQATVTFSCERGHKASYRVPARVGRLYAKDVPELPQELAACIDQLRALERKTCFAHLVEMLSRREHGEAEVKRKLASYGYRQSSIDAAVERAQDLRFLDERRFVTAFVEERMRRGWGRRKIERELAVRGVRDEGLLELADSLMSEDGERDRARYILARRRIPDDKAYEKLVRHLMAKGFSYGVASDAVKECLAQNGD</sequence>
<dbReference type="InterPro" id="IPR053926">
    <property type="entry name" value="RecX_HTH_1st"/>
</dbReference>
<keyword evidence="4 5" id="KW-0963">Cytoplasm</keyword>
<feature type="domain" description="RecX second three-helical" evidence="6">
    <location>
        <begin position="127"/>
        <end position="161"/>
    </location>
</feature>
<keyword evidence="9" id="KW-1185">Reference proteome</keyword>
<evidence type="ECO:0000259" key="6">
    <source>
        <dbReference type="Pfam" id="PF02631"/>
    </source>
</evidence>
<evidence type="ECO:0000256" key="3">
    <source>
        <dbReference type="ARBA" id="ARBA00018111"/>
    </source>
</evidence>
<comment type="function">
    <text evidence="5">Modulates RecA activity.</text>
</comment>
<evidence type="ECO:0000259" key="7">
    <source>
        <dbReference type="Pfam" id="PF21982"/>
    </source>
</evidence>
<dbReference type="Proteomes" id="UP001529421">
    <property type="component" value="Unassembled WGS sequence"/>
</dbReference>
<proteinExistence type="inferred from homology"/>
<protein>
    <recommendedName>
        <fullName evidence="3 5">Regulatory protein RecX</fullName>
    </recommendedName>
</protein>
<reference evidence="9" key="1">
    <citation type="submission" date="2023-06" db="EMBL/GenBank/DDBJ databases">
        <title>Identification and characterization of horizontal gene transfer across gut microbiota members of farm animals based on homology search.</title>
        <authorList>
            <person name="Zeman M."/>
            <person name="Kubasova T."/>
            <person name="Jahodarova E."/>
            <person name="Nykrynova M."/>
            <person name="Rychlik I."/>
        </authorList>
    </citation>
    <scope>NUCLEOTIDE SEQUENCE [LARGE SCALE GENOMIC DNA]</scope>
    <source>
        <strain evidence="9">154_Feed</strain>
    </source>
</reference>
<comment type="caution">
    <text evidence="8">The sequence shown here is derived from an EMBL/GenBank/DDBJ whole genome shotgun (WGS) entry which is preliminary data.</text>
</comment>
<accession>A0ABT7V5Z5</accession>
<evidence type="ECO:0000256" key="5">
    <source>
        <dbReference type="HAMAP-Rule" id="MF_01114"/>
    </source>
</evidence>
<dbReference type="Gene3D" id="1.10.10.10">
    <property type="entry name" value="Winged helix-like DNA-binding domain superfamily/Winged helix DNA-binding domain"/>
    <property type="match status" value="2"/>
</dbReference>
<evidence type="ECO:0000256" key="1">
    <source>
        <dbReference type="ARBA" id="ARBA00004496"/>
    </source>
</evidence>